<sequence>MLDKPFKTIEEQIELIKSRGLMIFDEERAKQILMDIPYYSLLNGYKDLFKHPIKKDLYNPSASFELFYYVYLIDLQFNSIVLKYILMIEKSLKAKVSYVVAKNIGASQIDYMDSRNYSNRNNKLRSTLSQLQEVINDCRSGTPTKYYKDNKNHIPPWILTNDIMFGLVQQWYSILPADSKIEVCNKFFSSKYESFDLQEKQQLLSNGLDLLRAFRNKAAHGGRTFNFKQSHKTINNTIYSFTSEKTIKLSEYRSTEIGKNDFFSILIIITLFLNEPISLQQWFDELNSIEHTINSQKIIDRQGYQVFNLPSNFIERLENLVV</sequence>
<organism evidence="1 2">
    <name type="scientific">Enterococcus wangshanyuanii</name>
    <dbReference type="NCBI Taxonomy" id="2005703"/>
    <lineage>
        <taxon>Bacteria</taxon>
        <taxon>Bacillati</taxon>
        <taxon>Bacillota</taxon>
        <taxon>Bacilli</taxon>
        <taxon>Lactobacillales</taxon>
        <taxon>Enterococcaceae</taxon>
        <taxon>Enterococcus</taxon>
    </lineage>
</organism>
<dbReference type="Pfam" id="PF07751">
    <property type="entry name" value="Abi_2"/>
    <property type="match status" value="1"/>
</dbReference>
<dbReference type="Proteomes" id="UP000630615">
    <property type="component" value="Unassembled WGS sequence"/>
</dbReference>
<name>A0ABQ1PSL3_9ENTE</name>
<accession>A0ABQ1PSL3</accession>
<proteinExistence type="predicted"/>
<evidence type="ECO:0000313" key="1">
    <source>
        <dbReference type="EMBL" id="GGD02440.1"/>
    </source>
</evidence>
<reference evidence="2" key="1">
    <citation type="journal article" date="2019" name="Int. J. Syst. Evol. Microbiol.">
        <title>The Global Catalogue of Microorganisms (GCM) 10K type strain sequencing project: providing services to taxonomists for standard genome sequencing and annotation.</title>
        <authorList>
            <consortium name="The Broad Institute Genomics Platform"/>
            <consortium name="The Broad Institute Genome Sequencing Center for Infectious Disease"/>
            <person name="Wu L."/>
            <person name="Ma J."/>
        </authorList>
    </citation>
    <scope>NUCLEOTIDE SEQUENCE [LARGE SCALE GENOMIC DNA]</scope>
    <source>
        <strain evidence="2">CGMCC 1.15942</strain>
    </source>
</reference>
<protein>
    <recommendedName>
        <fullName evidence="3">Abortive infection bacteriophage resistance protein</fullName>
    </recommendedName>
</protein>
<evidence type="ECO:0000313" key="2">
    <source>
        <dbReference type="Proteomes" id="UP000630615"/>
    </source>
</evidence>
<comment type="caution">
    <text evidence="1">The sequence shown here is derived from an EMBL/GenBank/DDBJ whole genome shotgun (WGS) entry which is preliminary data.</text>
</comment>
<dbReference type="EMBL" id="BMKI01000013">
    <property type="protein sequence ID" value="GGD02440.1"/>
    <property type="molecule type" value="Genomic_DNA"/>
</dbReference>
<dbReference type="RefSeq" id="WP_157894288.1">
    <property type="nucleotide sequence ID" value="NZ_BMKI01000013.1"/>
</dbReference>
<evidence type="ECO:0008006" key="3">
    <source>
        <dbReference type="Google" id="ProtNLM"/>
    </source>
</evidence>
<gene>
    <name evidence="1" type="ORF">GCM10011573_34830</name>
</gene>
<dbReference type="InterPro" id="IPR011664">
    <property type="entry name" value="Abi_system_AbiD/AbiF-like"/>
</dbReference>
<keyword evidence="2" id="KW-1185">Reference proteome</keyword>